<dbReference type="Pfam" id="PF13181">
    <property type="entry name" value="TPR_8"/>
    <property type="match status" value="2"/>
</dbReference>
<reference evidence="3 4" key="1">
    <citation type="submission" date="2019-04" db="EMBL/GenBank/DDBJ databases">
        <authorList>
            <person name="Hwang J.C."/>
        </authorList>
    </citation>
    <scope>NUCLEOTIDE SEQUENCE [LARGE SCALE GENOMIC DNA]</scope>
    <source>
        <strain evidence="3 4">IMCC35001</strain>
    </source>
</reference>
<evidence type="ECO:0000256" key="1">
    <source>
        <dbReference type="PROSITE-ProRule" id="PRU00339"/>
    </source>
</evidence>
<keyword evidence="1" id="KW-0802">TPR repeat</keyword>
<gene>
    <name evidence="3" type="ORF">FCL40_00620</name>
</gene>
<comment type="caution">
    <text evidence="3">The sequence shown here is derived from an EMBL/GenBank/DDBJ whole genome shotgun (WGS) entry which is preliminary data.</text>
</comment>
<protein>
    <submittedName>
        <fullName evidence="3">Tetratricopeptide repeat protein</fullName>
    </submittedName>
</protein>
<keyword evidence="2" id="KW-1133">Transmembrane helix</keyword>
<feature type="transmembrane region" description="Helical" evidence="2">
    <location>
        <begin position="475"/>
        <end position="495"/>
    </location>
</feature>
<sequence>MTAFRRRCQPRNAQSVIVIGYAAYSGASATWISLFGTPPLPLVNRGLILGPFFRLDAGLMPSLLRMTAWLLLTLCSPFAAADELSQRLDALTLEVQLSTPGAYDKLESLRPRALAATPELQMRWHVLLCEAAISNRSLSEAQQALDSGLAAASKLKMPQLVAYMNACEANNLMMLGKYDQALETINKAIHGEDSSSALGLSLLRRADIYSDQGDLESALDDLYQALTWMESSRNKRPIYHPHPALISYSLARTYYYLGDFLRSDALFEQAIKQAPGNSTLSWIIQVNHTFTLMEQERYQDAQTRMEQLEQLVPKMDMLAQARFNLLFSKLSLKLQRYSDAYDYADSALAMFGDLAMEERQARARSFLAEAAFHLNRFDEAANQLKLARERFTFEQDIRVLAELDWIESQGEAMQGNHQRAYALQLKYHEAFAEQQETLRKDALLQQKVLLDKKIDRSRTQLASQSESYFKLHNQLMAWQVAASLSLLLWLIWLVFKLTGNHRGKALPDNHAQLNWRTRLELALANIDRTLPVVKFTWEGPPLSDKVRKRILNKDLRCDDLMLECGDHQLLILLEDASEAEAERLRYRLSRCLAAAGYRNIATGVARSHPLDQADSLLARLECNQIQHSLMLAEGVTRPDRPQWRR</sequence>
<dbReference type="SUPFAM" id="SSF48452">
    <property type="entry name" value="TPR-like"/>
    <property type="match status" value="2"/>
</dbReference>
<evidence type="ECO:0000256" key="2">
    <source>
        <dbReference type="SAM" id="Phobius"/>
    </source>
</evidence>
<dbReference type="InterPro" id="IPR019734">
    <property type="entry name" value="TPR_rpt"/>
</dbReference>
<keyword evidence="2" id="KW-0812">Transmembrane</keyword>
<evidence type="ECO:0000313" key="4">
    <source>
        <dbReference type="Proteomes" id="UP000305674"/>
    </source>
</evidence>
<dbReference type="EMBL" id="SWCI01000001">
    <property type="protein sequence ID" value="TKB51092.1"/>
    <property type="molecule type" value="Genomic_DNA"/>
</dbReference>
<organism evidence="3 4">
    <name type="scientific">Ferrimonas sediminicola</name>
    <dbReference type="NCBI Taxonomy" id="2569538"/>
    <lineage>
        <taxon>Bacteria</taxon>
        <taxon>Pseudomonadati</taxon>
        <taxon>Pseudomonadota</taxon>
        <taxon>Gammaproteobacteria</taxon>
        <taxon>Alteromonadales</taxon>
        <taxon>Ferrimonadaceae</taxon>
        <taxon>Ferrimonas</taxon>
    </lineage>
</organism>
<dbReference type="OrthoDB" id="6394703at2"/>
<keyword evidence="2" id="KW-0472">Membrane</keyword>
<dbReference type="PROSITE" id="PS50005">
    <property type="entry name" value="TPR"/>
    <property type="match status" value="1"/>
</dbReference>
<evidence type="ECO:0000313" key="3">
    <source>
        <dbReference type="EMBL" id="TKB51092.1"/>
    </source>
</evidence>
<proteinExistence type="predicted"/>
<feature type="repeat" description="TPR" evidence="1">
    <location>
        <begin position="244"/>
        <end position="277"/>
    </location>
</feature>
<keyword evidence="4" id="KW-1185">Reference proteome</keyword>
<dbReference type="Proteomes" id="UP000305674">
    <property type="component" value="Unassembled WGS sequence"/>
</dbReference>
<dbReference type="Gene3D" id="1.25.40.10">
    <property type="entry name" value="Tetratricopeptide repeat domain"/>
    <property type="match status" value="2"/>
</dbReference>
<dbReference type="SMART" id="SM00028">
    <property type="entry name" value="TPR"/>
    <property type="match status" value="5"/>
</dbReference>
<dbReference type="AlphaFoldDB" id="A0A4U1BIW5"/>
<dbReference type="InterPro" id="IPR011990">
    <property type="entry name" value="TPR-like_helical_dom_sf"/>
</dbReference>
<name>A0A4U1BIW5_9GAMM</name>
<accession>A0A4U1BIW5</accession>